<organism evidence="2 3">
    <name type="scientific">Pelistega suis</name>
    <dbReference type="NCBI Taxonomy" id="1631957"/>
    <lineage>
        <taxon>Bacteria</taxon>
        <taxon>Pseudomonadati</taxon>
        <taxon>Pseudomonadota</taxon>
        <taxon>Betaproteobacteria</taxon>
        <taxon>Burkholderiales</taxon>
        <taxon>Alcaligenaceae</taxon>
        <taxon>Pelistega</taxon>
    </lineage>
</organism>
<evidence type="ECO:0000313" key="3">
    <source>
        <dbReference type="Proteomes" id="UP000537862"/>
    </source>
</evidence>
<dbReference type="RefSeq" id="WP_171681268.1">
    <property type="nucleotide sequence ID" value="NZ_JABGBN010000013.1"/>
</dbReference>
<proteinExistence type="predicted"/>
<protein>
    <submittedName>
        <fullName evidence="2">Uncharacterized protein</fullName>
    </submittedName>
</protein>
<feature type="region of interest" description="Disordered" evidence="1">
    <location>
        <begin position="1"/>
        <end position="92"/>
    </location>
</feature>
<keyword evidence="3" id="KW-1185">Reference proteome</keyword>
<accession>A0A849P9A9</accession>
<feature type="non-terminal residue" evidence="2">
    <location>
        <position position="1"/>
    </location>
</feature>
<feature type="compositionally biased region" description="Basic and acidic residues" evidence="1">
    <location>
        <begin position="71"/>
        <end position="92"/>
    </location>
</feature>
<evidence type="ECO:0000313" key="2">
    <source>
        <dbReference type="EMBL" id="NOL52583.1"/>
    </source>
</evidence>
<dbReference type="EMBL" id="JABGBN010000013">
    <property type="protein sequence ID" value="NOL52583.1"/>
    <property type="molecule type" value="Genomic_DNA"/>
</dbReference>
<feature type="compositionally biased region" description="Polar residues" evidence="1">
    <location>
        <begin position="1"/>
        <end position="12"/>
    </location>
</feature>
<evidence type="ECO:0000256" key="1">
    <source>
        <dbReference type="SAM" id="MobiDB-lite"/>
    </source>
</evidence>
<dbReference type="AlphaFoldDB" id="A0A849P9A9"/>
<reference evidence="2 3" key="1">
    <citation type="submission" date="2020-05" db="EMBL/GenBank/DDBJ databases">
        <authorList>
            <person name="Niu N."/>
        </authorList>
    </citation>
    <scope>NUCLEOTIDE SEQUENCE [LARGE SCALE GENOMIC DNA]</scope>
    <source>
        <strain evidence="2 3">3340-03</strain>
    </source>
</reference>
<comment type="caution">
    <text evidence="2">The sequence shown here is derived from an EMBL/GenBank/DDBJ whole genome shotgun (WGS) entry which is preliminary data.</text>
</comment>
<name>A0A849P9A9_9BURK</name>
<sequence>NPINSKTANITQKSRDGKGGIPIGQDFRDNSKKKVNSASRGDIVRTPTSHPDDFTKQKGKQGFKNKYTGEIWEKSGSKHSDKDGEWKVGLGKDEPYENRKITIGVDDGKIIKIDRK</sequence>
<dbReference type="Proteomes" id="UP000537862">
    <property type="component" value="Unassembled WGS sequence"/>
</dbReference>
<gene>
    <name evidence="2" type="ORF">HKX39_10440</name>
</gene>